<feature type="transmembrane region" description="Helical" evidence="1">
    <location>
        <begin position="186"/>
        <end position="202"/>
    </location>
</feature>
<evidence type="ECO:0000256" key="1">
    <source>
        <dbReference type="SAM" id="Phobius"/>
    </source>
</evidence>
<organism evidence="2 3">
    <name type="scientific">Eumeta variegata</name>
    <name type="common">Bagworm moth</name>
    <name type="synonym">Eumeta japonica</name>
    <dbReference type="NCBI Taxonomy" id="151549"/>
    <lineage>
        <taxon>Eukaryota</taxon>
        <taxon>Metazoa</taxon>
        <taxon>Ecdysozoa</taxon>
        <taxon>Arthropoda</taxon>
        <taxon>Hexapoda</taxon>
        <taxon>Insecta</taxon>
        <taxon>Pterygota</taxon>
        <taxon>Neoptera</taxon>
        <taxon>Endopterygota</taxon>
        <taxon>Lepidoptera</taxon>
        <taxon>Glossata</taxon>
        <taxon>Ditrysia</taxon>
        <taxon>Tineoidea</taxon>
        <taxon>Psychidae</taxon>
        <taxon>Oiketicinae</taxon>
        <taxon>Eumeta</taxon>
    </lineage>
</organism>
<reference evidence="2 3" key="1">
    <citation type="journal article" date="2019" name="Commun. Biol.">
        <title>The bagworm genome reveals a unique fibroin gene that provides high tensile strength.</title>
        <authorList>
            <person name="Kono N."/>
            <person name="Nakamura H."/>
            <person name="Ohtoshi R."/>
            <person name="Tomita M."/>
            <person name="Numata K."/>
            <person name="Arakawa K."/>
        </authorList>
    </citation>
    <scope>NUCLEOTIDE SEQUENCE [LARGE SCALE GENOMIC DNA]</scope>
</reference>
<evidence type="ECO:0000313" key="3">
    <source>
        <dbReference type="Proteomes" id="UP000299102"/>
    </source>
</evidence>
<protein>
    <submittedName>
        <fullName evidence="2">Uncharacterized protein</fullName>
    </submittedName>
</protein>
<gene>
    <name evidence="2" type="ORF">EVAR_16164_1</name>
</gene>
<feature type="transmembrane region" description="Helical" evidence="1">
    <location>
        <begin position="139"/>
        <end position="157"/>
    </location>
</feature>
<dbReference type="EMBL" id="BGZK01000525">
    <property type="protein sequence ID" value="GBP48495.1"/>
    <property type="molecule type" value="Genomic_DNA"/>
</dbReference>
<evidence type="ECO:0000313" key="2">
    <source>
        <dbReference type="EMBL" id="GBP48495.1"/>
    </source>
</evidence>
<keyword evidence="3" id="KW-1185">Reference proteome</keyword>
<keyword evidence="1" id="KW-0472">Membrane</keyword>
<dbReference type="Proteomes" id="UP000299102">
    <property type="component" value="Unassembled WGS sequence"/>
</dbReference>
<accession>A0A4C1WEE3</accession>
<keyword evidence="1" id="KW-0812">Transmembrane</keyword>
<keyword evidence="1" id="KW-1133">Transmembrane helix</keyword>
<name>A0A4C1WEE3_EUMVA</name>
<comment type="caution">
    <text evidence="2">The sequence shown here is derived from an EMBL/GenBank/DDBJ whole genome shotgun (WGS) entry which is preliminary data.</text>
</comment>
<proteinExistence type="predicted"/>
<sequence>MHTYTTFTTANHRRVTARSRFRRRADDRDRADGARAAAAAQMLLITRNNAGFQQRPALPSFGCARPFTAHGPWRDRLLGVLRLGVLSLSTPNRWRKRLIYSLIPTLASARGSARVDRMNCFIKYIDRLRQLIMSRFKPVPILIPFSIPAPLSILIFPHSDSGQDLDSKFGPTLDYDIDPVVDFEPSQFRLSILFFVVFVFRFRY</sequence>
<dbReference type="AlphaFoldDB" id="A0A4C1WEE3"/>